<dbReference type="PANTHER" id="PTHR24115">
    <property type="entry name" value="KINESIN-RELATED"/>
    <property type="match status" value="1"/>
</dbReference>
<dbReference type="GO" id="GO:0003777">
    <property type="term" value="F:microtubule motor activity"/>
    <property type="evidence" value="ECO:0007669"/>
    <property type="project" value="InterPro"/>
</dbReference>
<dbReference type="PRINTS" id="PR00380">
    <property type="entry name" value="KINESINHEAVY"/>
</dbReference>
<dbReference type="GO" id="GO:0007018">
    <property type="term" value="P:microtubule-based movement"/>
    <property type="evidence" value="ECO:0007669"/>
    <property type="project" value="InterPro"/>
</dbReference>
<evidence type="ECO:0000313" key="4">
    <source>
        <dbReference type="Proteomes" id="UP000023152"/>
    </source>
</evidence>
<organism evidence="3 4">
    <name type="scientific">Reticulomyxa filosa</name>
    <dbReference type="NCBI Taxonomy" id="46433"/>
    <lineage>
        <taxon>Eukaryota</taxon>
        <taxon>Sar</taxon>
        <taxon>Rhizaria</taxon>
        <taxon>Retaria</taxon>
        <taxon>Foraminifera</taxon>
        <taxon>Monothalamids</taxon>
        <taxon>Reticulomyxidae</taxon>
        <taxon>Reticulomyxa</taxon>
    </lineage>
</organism>
<sequence>MNVVTLIFGEQANSTNVLKTQRKVSRVFVYLPPVFISPQTVKLDRGHESEQKPYKCTLDRIFPSESTQVEAFLQVGRPMVDAAIEGYNATIFCYGQSGAGKSFTISIQTTTKKKKKMFGPEPSDKERSLDKELYGIVPRCIEYLIENLNERMKVSSTSTTKKGDNDTDDGDEIVSPVKEWKVYVEFIQIYKNDLLDLLDAKSDKKLRIRQNFQTDTTQVENLSKISVTNVKDFDKALYKAIRNRITAKHALNAVSSRSHMLVMLSVEQMMVDASLRTSRLNFGDLAGSEDVTKALGDNPDPERLKEAIAINSSLSALTTAISMLSRGQRPSFRSSALTHILQGALLFHTTYVYT</sequence>
<dbReference type="GO" id="GO:0005871">
    <property type="term" value="C:kinesin complex"/>
    <property type="evidence" value="ECO:0007669"/>
    <property type="project" value="TreeGrafter"/>
</dbReference>
<dbReference type="GO" id="GO:0016887">
    <property type="term" value="F:ATP hydrolysis activity"/>
    <property type="evidence" value="ECO:0007669"/>
    <property type="project" value="TreeGrafter"/>
</dbReference>
<dbReference type="InterPro" id="IPR001752">
    <property type="entry name" value="Kinesin_motor_dom"/>
</dbReference>
<dbReference type="Proteomes" id="UP000023152">
    <property type="component" value="Unassembled WGS sequence"/>
</dbReference>
<dbReference type="AlphaFoldDB" id="X6NG17"/>
<keyword evidence="4" id="KW-1185">Reference proteome</keyword>
<dbReference type="EMBL" id="ASPP01008893">
    <property type="protein sequence ID" value="ETO24886.1"/>
    <property type="molecule type" value="Genomic_DNA"/>
</dbReference>
<comment type="caution">
    <text evidence="3">The sequence shown here is derived from an EMBL/GenBank/DDBJ whole genome shotgun (WGS) entry which is preliminary data.</text>
</comment>
<dbReference type="PROSITE" id="PS50067">
    <property type="entry name" value="KINESIN_MOTOR_2"/>
    <property type="match status" value="1"/>
</dbReference>
<dbReference type="Gene3D" id="3.40.850.10">
    <property type="entry name" value="Kinesin motor domain"/>
    <property type="match status" value="1"/>
</dbReference>
<evidence type="ECO:0000256" key="1">
    <source>
        <dbReference type="PROSITE-ProRule" id="PRU00283"/>
    </source>
</evidence>
<reference evidence="3 4" key="1">
    <citation type="journal article" date="2013" name="Curr. Biol.">
        <title>The Genome of the Foraminiferan Reticulomyxa filosa.</title>
        <authorList>
            <person name="Glockner G."/>
            <person name="Hulsmann N."/>
            <person name="Schleicher M."/>
            <person name="Noegel A.A."/>
            <person name="Eichinger L."/>
            <person name="Gallinger C."/>
            <person name="Pawlowski J."/>
            <person name="Sierra R."/>
            <person name="Euteneuer U."/>
            <person name="Pillet L."/>
            <person name="Moustafa A."/>
            <person name="Platzer M."/>
            <person name="Groth M."/>
            <person name="Szafranski K."/>
            <person name="Schliwa M."/>
        </authorList>
    </citation>
    <scope>NUCLEOTIDE SEQUENCE [LARGE SCALE GENOMIC DNA]</scope>
</reference>
<accession>X6NG17</accession>
<dbReference type="InterPro" id="IPR027417">
    <property type="entry name" value="P-loop_NTPase"/>
</dbReference>
<dbReference type="GO" id="GO:0008017">
    <property type="term" value="F:microtubule binding"/>
    <property type="evidence" value="ECO:0007669"/>
    <property type="project" value="InterPro"/>
</dbReference>
<evidence type="ECO:0000259" key="2">
    <source>
        <dbReference type="PROSITE" id="PS50067"/>
    </source>
</evidence>
<dbReference type="OrthoDB" id="3176171at2759"/>
<protein>
    <submittedName>
        <fullName evidence="3">Kinesin motor domain containing protein</fullName>
    </submittedName>
</protein>
<dbReference type="GO" id="GO:0005874">
    <property type="term" value="C:microtubule"/>
    <property type="evidence" value="ECO:0007669"/>
    <property type="project" value="TreeGrafter"/>
</dbReference>
<gene>
    <name evidence="3" type="ORF">RFI_12268</name>
</gene>
<dbReference type="Pfam" id="PF00225">
    <property type="entry name" value="Kinesin"/>
    <property type="match status" value="1"/>
</dbReference>
<comment type="similarity">
    <text evidence="1">Belongs to the TRAFAC class myosin-kinesin ATPase superfamily. Kinesin family.</text>
</comment>
<dbReference type="SMART" id="SM00129">
    <property type="entry name" value="KISc"/>
    <property type="match status" value="1"/>
</dbReference>
<keyword evidence="1" id="KW-0547">Nucleotide-binding</keyword>
<dbReference type="SUPFAM" id="SSF52540">
    <property type="entry name" value="P-loop containing nucleoside triphosphate hydrolases"/>
    <property type="match status" value="1"/>
</dbReference>
<dbReference type="InterPro" id="IPR027640">
    <property type="entry name" value="Kinesin-like_fam"/>
</dbReference>
<dbReference type="InterPro" id="IPR036961">
    <property type="entry name" value="Kinesin_motor_dom_sf"/>
</dbReference>
<evidence type="ECO:0000313" key="3">
    <source>
        <dbReference type="EMBL" id="ETO24886.1"/>
    </source>
</evidence>
<feature type="binding site" evidence="1">
    <location>
        <begin position="95"/>
        <end position="102"/>
    </location>
    <ligand>
        <name>ATP</name>
        <dbReference type="ChEBI" id="CHEBI:30616"/>
    </ligand>
</feature>
<proteinExistence type="inferred from homology"/>
<keyword evidence="1" id="KW-0505">Motor protein</keyword>
<dbReference type="GO" id="GO:0005524">
    <property type="term" value="F:ATP binding"/>
    <property type="evidence" value="ECO:0007669"/>
    <property type="project" value="UniProtKB-UniRule"/>
</dbReference>
<keyword evidence="1" id="KW-0067">ATP-binding</keyword>
<name>X6NG17_RETFI</name>
<feature type="domain" description="Kinesin motor" evidence="2">
    <location>
        <begin position="24"/>
        <end position="354"/>
    </location>
</feature>